<feature type="domain" description="MannoseP isomerase/GMP-like beta-helix" evidence="12">
    <location>
        <begin position="343"/>
        <end position="386"/>
    </location>
</feature>
<dbReference type="EMBL" id="JAGSVG010000008">
    <property type="protein sequence ID" value="MBR8129568.1"/>
    <property type="molecule type" value="Genomic_DNA"/>
</dbReference>
<evidence type="ECO:0000256" key="9">
    <source>
        <dbReference type="SAM" id="MobiDB-lite"/>
    </source>
</evidence>
<keyword evidence="4 13" id="KW-0548">Nucleotidyltransferase</keyword>
<accession>A0AA41E7E1</accession>
<dbReference type="Gene3D" id="3.90.550.10">
    <property type="entry name" value="Spore Coat Polysaccharide Biosynthesis Protein SpsA, Chain A"/>
    <property type="match status" value="1"/>
</dbReference>
<evidence type="ECO:0000256" key="4">
    <source>
        <dbReference type="ARBA" id="ARBA00022695"/>
    </source>
</evidence>
<dbReference type="RefSeq" id="WP_105787232.1">
    <property type="nucleotide sequence ID" value="NZ_CADERF010000011.1"/>
</dbReference>
<keyword evidence="13" id="KW-0413">Isomerase</keyword>
<dbReference type="Pfam" id="PF01050">
    <property type="entry name" value="MannoseP_isomer"/>
    <property type="match status" value="1"/>
</dbReference>
<dbReference type="CDD" id="cd02213">
    <property type="entry name" value="cupin_PMI_typeII_C"/>
    <property type="match status" value="1"/>
</dbReference>
<evidence type="ECO:0000313" key="14">
    <source>
        <dbReference type="Proteomes" id="UP000682266"/>
    </source>
</evidence>
<keyword evidence="6" id="KW-0342">GTP-binding</keyword>
<evidence type="ECO:0000259" key="12">
    <source>
        <dbReference type="Pfam" id="PF22640"/>
    </source>
</evidence>
<dbReference type="GO" id="GO:0016853">
    <property type="term" value="F:isomerase activity"/>
    <property type="evidence" value="ECO:0007669"/>
    <property type="project" value="UniProtKB-KW"/>
</dbReference>
<evidence type="ECO:0000259" key="11">
    <source>
        <dbReference type="Pfam" id="PF01050"/>
    </source>
</evidence>
<evidence type="ECO:0000313" key="13">
    <source>
        <dbReference type="EMBL" id="MBR8129568.1"/>
    </source>
</evidence>
<dbReference type="CDD" id="cd02509">
    <property type="entry name" value="GDP-M1P_Guanylyltransferase"/>
    <property type="match status" value="1"/>
</dbReference>
<dbReference type="SUPFAM" id="SSF53448">
    <property type="entry name" value="Nucleotide-diphospho-sugar transferases"/>
    <property type="match status" value="1"/>
</dbReference>
<feature type="domain" description="Nucleotidyl transferase" evidence="10">
    <location>
        <begin position="36"/>
        <end position="324"/>
    </location>
</feature>
<dbReference type="InterPro" id="IPR049577">
    <property type="entry name" value="GMPP_N"/>
</dbReference>
<dbReference type="Pfam" id="PF22640">
    <property type="entry name" value="ManC_GMP_beta-helix"/>
    <property type="match status" value="1"/>
</dbReference>
<dbReference type="InterPro" id="IPR054566">
    <property type="entry name" value="ManC/GMP-like_b-helix"/>
</dbReference>
<dbReference type="SUPFAM" id="SSF51182">
    <property type="entry name" value="RmlC-like cupins"/>
    <property type="match status" value="1"/>
</dbReference>
<comment type="caution">
    <text evidence="13">The sequence shown here is derived from an EMBL/GenBank/DDBJ whole genome shotgun (WGS) entry which is preliminary data.</text>
</comment>
<dbReference type="InterPro" id="IPR051161">
    <property type="entry name" value="Mannose-6P_isomerase_type2"/>
</dbReference>
<sequence>MSSLQEERCDIDEGRQPASPPVVDQSTAPARTRILPVILAGGSGTRLWPVSREHYPKQLIDIVGSDSLLQATATRMTDLPAGWQVSDSPVVVCGADLQFLIAEQLRAGGIDARFIVEPVRRDTAPALTLAASLACATGDDAILVVMPSDQLIKDTPALKRAVALAARHAEAGAIATLGVPPTHAATGFGYICVGAAIGDGAHRIERFVEKPSADRAAEYLAAGGYWWNSGIFVLRASVWLATLQRLQPDMHESCLAAFVAGASSGSVFNPEPGAFARVDANSIDYAVMERIGMPESECDGVVIPLDAGWSDLGSWDGVWDALDKDDCGNVARGRVVFEGAASTYAHSNGRLVACVGTANVVVVETADAVLVADRAHVQDVKRLVARIKAERAPEADSHRKVHRPWGFYDSIDRGERYQVKHIVVSPGGRLSLQMHHHRAEHWVVVRGTALVTRGDEQVLLTENESAFIPVGVRHRLENPGKVPLEIIEVQSGTYLGEDDIVRFDDSYGRCDPHA</sequence>
<evidence type="ECO:0000256" key="5">
    <source>
        <dbReference type="ARBA" id="ARBA00022741"/>
    </source>
</evidence>
<feature type="compositionally biased region" description="Basic and acidic residues" evidence="9">
    <location>
        <begin position="1"/>
        <end position="15"/>
    </location>
</feature>
<dbReference type="Pfam" id="PF00483">
    <property type="entry name" value="NTP_transferase"/>
    <property type="match status" value="1"/>
</dbReference>
<feature type="domain" description="Mannose-6-phosphate isomerase type II C-terminal" evidence="11">
    <location>
        <begin position="394"/>
        <end position="505"/>
    </location>
</feature>
<feature type="region of interest" description="Disordered" evidence="9">
    <location>
        <begin position="1"/>
        <end position="27"/>
    </location>
</feature>
<protein>
    <recommendedName>
        <fullName evidence="2">mannose-1-phosphate guanylyltransferase</fullName>
        <ecNumber evidence="2">2.7.7.13</ecNumber>
    </recommendedName>
</protein>
<dbReference type="PANTHER" id="PTHR46390">
    <property type="entry name" value="MANNOSE-1-PHOSPHATE GUANYLYLTRANSFERASE"/>
    <property type="match status" value="1"/>
</dbReference>
<dbReference type="PANTHER" id="PTHR46390:SF1">
    <property type="entry name" value="MANNOSE-1-PHOSPHATE GUANYLYLTRANSFERASE"/>
    <property type="match status" value="1"/>
</dbReference>
<organism evidence="13 14">
    <name type="scientific">Burkholderia ambifaria</name>
    <dbReference type="NCBI Taxonomy" id="152480"/>
    <lineage>
        <taxon>Bacteria</taxon>
        <taxon>Pseudomonadati</taxon>
        <taxon>Pseudomonadota</taxon>
        <taxon>Betaproteobacteria</taxon>
        <taxon>Burkholderiales</taxon>
        <taxon>Burkholderiaceae</taxon>
        <taxon>Burkholderia</taxon>
        <taxon>Burkholderia cepacia complex</taxon>
    </lineage>
</organism>
<evidence type="ECO:0000256" key="6">
    <source>
        <dbReference type="ARBA" id="ARBA00023134"/>
    </source>
</evidence>
<dbReference type="InterPro" id="IPR029044">
    <property type="entry name" value="Nucleotide-diphossugar_trans"/>
</dbReference>
<keyword evidence="3 13" id="KW-0808">Transferase</keyword>
<dbReference type="GO" id="GO:0000271">
    <property type="term" value="P:polysaccharide biosynthetic process"/>
    <property type="evidence" value="ECO:0007669"/>
    <property type="project" value="InterPro"/>
</dbReference>
<evidence type="ECO:0000256" key="1">
    <source>
        <dbReference type="ARBA" id="ARBA00006115"/>
    </source>
</evidence>
<keyword evidence="5" id="KW-0547">Nucleotide-binding</keyword>
<dbReference type="GO" id="GO:0004475">
    <property type="term" value="F:mannose-1-phosphate guanylyltransferase (GTP) activity"/>
    <property type="evidence" value="ECO:0007669"/>
    <property type="project" value="UniProtKB-EC"/>
</dbReference>
<evidence type="ECO:0000259" key="10">
    <source>
        <dbReference type="Pfam" id="PF00483"/>
    </source>
</evidence>
<dbReference type="GO" id="GO:0005525">
    <property type="term" value="F:GTP binding"/>
    <property type="evidence" value="ECO:0007669"/>
    <property type="project" value="UniProtKB-KW"/>
</dbReference>
<evidence type="ECO:0000256" key="2">
    <source>
        <dbReference type="ARBA" id="ARBA00012387"/>
    </source>
</evidence>
<dbReference type="Proteomes" id="UP000682266">
    <property type="component" value="Unassembled WGS sequence"/>
</dbReference>
<dbReference type="AlphaFoldDB" id="A0AA41E7E1"/>
<evidence type="ECO:0000256" key="7">
    <source>
        <dbReference type="ARBA" id="ARBA00047343"/>
    </source>
</evidence>
<dbReference type="InterPro" id="IPR001538">
    <property type="entry name" value="Man6P_isomerase-2_C"/>
</dbReference>
<dbReference type="Gene3D" id="2.60.120.10">
    <property type="entry name" value="Jelly Rolls"/>
    <property type="match status" value="1"/>
</dbReference>
<comment type="similarity">
    <text evidence="1 8">Belongs to the mannose-6-phosphate isomerase type 2 family.</text>
</comment>
<dbReference type="InterPro" id="IPR005835">
    <property type="entry name" value="NTP_transferase_dom"/>
</dbReference>
<reference evidence="13" key="1">
    <citation type="submission" date="2021-04" db="EMBL/GenBank/DDBJ databases">
        <title>A collection of bacterial strains from the Burkholderia cepacia Research Laboratory and Repository.</title>
        <authorList>
            <person name="Lipuma J."/>
            <person name="Spilker T."/>
        </authorList>
    </citation>
    <scope>NUCLEOTIDE SEQUENCE</scope>
    <source>
        <strain evidence="13">AU36012</strain>
    </source>
</reference>
<dbReference type="InterPro" id="IPR006375">
    <property type="entry name" value="Man1P_GuaTrfase/Man6P_Isoase"/>
</dbReference>
<dbReference type="NCBIfam" id="TIGR01479">
    <property type="entry name" value="GMP_PMI"/>
    <property type="match status" value="1"/>
</dbReference>
<gene>
    <name evidence="13" type="ORF">KDW93_11360</name>
</gene>
<proteinExistence type="inferred from homology"/>
<dbReference type="EC" id="2.7.7.13" evidence="2"/>
<dbReference type="InterPro" id="IPR014710">
    <property type="entry name" value="RmlC-like_jellyroll"/>
</dbReference>
<dbReference type="FunFam" id="2.60.120.10:FF:000032">
    <property type="entry name" value="Mannose-1-phosphate guanylyltransferase/mannose-6-phosphate isomerase"/>
    <property type="match status" value="1"/>
</dbReference>
<evidence type="ECO:0000256" key="8">
    <source>
        <dbReference type="RuleBase" id="RU004190"/>
    </source>
</evidence>
<name>A0AA41E7E1_9BURK</name>
<evidence type="ECO:0000256" key="3">
    <source>
        <dbReference type="ARBA" id="ARBA00022679"/>
    </source>
</evidence>
<dbReference type="InterPro" id="IPR011051">
    <property type="entry name" value="RmlC_Cupin_sf"/>
</dbReference>
<dbReference type="GO" id="GO:0009298">
    <property type="term" value="P:GDP-mannose biosynthetic process"/>
    <property type="evidence" value="ECO:0007669"/>
    <property type="project" value="TreeGrafter"/>
</dbReference>
<comment type="catalytic activity">
    <reaction evidence="7">
        <text>alpha-D-mannose 1-phosphate + GTP + H(+) = GDP-alpha-D-mannose + diphosphate</text>
        <dbReference type="Rhea" id="RHEA:15229"/>
        <dbReference type="ChEBI" id="CHEBI:15378"/>
        <dbReference type="ChEBI" id="CHEBI:33019"/>
        <dbReference type="ChEBI" id="CHEBI:37565"/>
        <dbReference type="ChEBI" id="CHEBI:57527"/>
        <dbReference type="ChEBI" id="CHEBI:58409"/>
        <dbReference type="EC" id="2.7.7.13"/>
    </reaction>
</comment>